<proteinExistence type="predicted"/>
<dbReference type="AntiFam" id="ANF00095">
    <property type="entry name" value="Shadow ORF (opposite ABC transporters)"/>
</dbReference>
<comment type="caution">
    <text evidence="1">The sequence shown here is derived from an EMBL/GenBank/DDBJ whole genome shotgun (WGS) entry which is preliminary data.</text>
</comment>
<sequence length="124" mass="12776">MLLAARGIGGLAGASGLEAREVVVDLLEIGGNLALVRAGVAARQQVFFNAQVGKAVPAFHDLHHAALDQVGRREVGDLLSLQRDAALGDFTALALEQIGDGAQRCGLARAIAAQQGHDALVGYL</sequence>
<organism evidence="1">
    <name type="scientific">bioreactor metagenome</name>
    <dbReference type="NCBI Taxonomy" id="1076179"/>
    <lineage>
        <taxon>unclassified sequences</taxon>
        <taxon>metagenomes</taxon>
        <taxon>ecological metagenomes</taxon>
    </lineage>
</organism>
<name>A0A645GYV5_9ZZZZ</name>
<reference evidence="1" key="1">
    <citation type="submission" date="2019-08" db="EMBL/GenBank/DDBJ databases">
        <authorList>
            <person name="Kucharzyk K."/>
            <person name="Murdoch R.W."/>
            <person name="Higgins S."/>
            <person name="Loffler F."/>
        </authorList>
    </citation>
    <scope>NUCLEOTIDE SEQUENCE</scope>
</reference>
<dbReference type="EMBL" id="VSSQ01083734">
    <property type="protein sequence ID" value="MPN31971.1"/>
    <property type="molecule type" value="Genomic_DNA"/>
</dbReference>
<evidence type="ECO:0000313" key="1">
    <source>
        <dbReference type="EMBL" id="MPN31971.1"/>
    </source>
</evidence>
<dbReference type="AlphaFoldDB" id="A0A645GYV5"/>
<gene>
    <name evidence="1" type="ORF">SDC9_179446</name>
</gene>
<accession>A0A645GYV5</accession>
<protein>
    <submittedName>
        <fullName evidence="1">Uncharacterized protein</fullName>
    </submittedName>
</protein>